<organism evidence="2 3">
    <name type="scientific">Beggiatoa leptomitoformis</name>
    <dbReference type="NCBI Taxonomy" id="288004"/>
    <lineage>
        <taxon>Bacteria</taxon>
        <taxon>Pseudomonadati</taxon>
        <taxon>Pseudomonadota</taxon>
        <taxon>Gammaproteobacteria</taxon>
        <taxon>Thiotrichales</taxon>
        <taxon>Thiotrichaceae</taxon>
        <taxon>Beggiatoa</taxon>
    </lineage>
</organism>
<dbReference type="Proteomes" id="UP000234271">
    <property type="component" value="Chromosome"/>
</dbReference>
<dbReference type="Pfam" id="PF14235">
    <property type="entry name" value="DUF4337"/>
    <property type="match status" value="1"/>
</dbReference>
<evidence type="ECO:0000256" key="1">
    <source>
        <dbReference type="SAM" id="Phobius"/>
    </source>
</evidence>
<keyword evidence="1" id="KW-0812">Transmembrane</keyword>
<dbReference type="STRING" id="288004.AL038_02235"/>
<keyword evidence="3" id="KW-1185">Reference proteome</keyword>
<gene>
    <name evidence="2" type="ORF">BLE401_03805</name>
</gene>
<sequence length="224" mass="24775">MSLLFNIIFEKSVIIMDIELPEVNNEDRFEKRIGIVLTFFAALLAVNDVGGDRFGTDELLAHSEMVSAYQWYSGKSIKEDMVEGRRDLLLMLVESGAIAPTHADAVQKTADALKTDIERYKKEKKEILFGSSVVGEANWVQEVEGQLGQVTGAKQWESQTKTLNLAGDKFDAATLFLQLCLVMGALSLLLKAPKLKHFFFSVMVTFGLIGGVFSAWAFSIALTV</sequence>
<reference evidence="3" key="1">
    <citation type="submission" date="2016-12" db="EMBL/GenBank/DDBJ databases">
        <title>Complete Genome Sequence of Beggiatoa leptomitiformis D-401.</title>
        <authorList>
            <person name="Fomenkov A."/>
            <person name="Vincze T."/>
            <person name="Grabovich M."/>
            <person name="Anton B.P."/>
            <person name="Dubinina G."/>
            <person name="Orlova M."/>
            <person name="Belousova E."/>
            <person name="Roberts R.J."/>
        </authorList>
    </citation>
    <scope>NUCLEOTIDE SEQUENCE [LARGE SCALE GENOMIC DNA]</scope>
    <source>
        <strain evidence="3">D-401</strain>
    </source>
</reference>
<keyword evidence="1" id="KW-0472">Membrane</keyword>
<evidence type="ECO:0000313" key="3">
    <source>
        <dbReference type="Proteomes" id="UP000234271"/>
    </source>
</evidence>
<name>A0A2N9YBY9_9GAMM</name>
<keyword evidence="1" id="KW-1133">Transmembrane helix</keyword>
<feature type="transmembrane region" description="Helical" evidence="1">
    <location>
        <begin position="172"/>
        <end position="190"/>
    </location>
</feature>
<evidence type="ECO:0000313" key="2">
    <source>
        <dbReference type="EMBL" id="AUI67914.2"/>
    </source>
</evidence>
<protein>
    <submittedName>
        <fullName evidence="2">DUF4337 family protein</fullName>
    </submittedName>
</protein>
<dbReference type="EMBL" id="CP018889">
    <property type="protein sequence ID" value="AUI67914.2"/>
    <property type="molecule type" value="Genomic_DNA"/>
</dbReference>
<feature type="transmembrane region" description="Helical" evidence="1">
    <location>
        <begin position="197"/>
        <end position="222"/>
    </location>
</feature>
<proteinExistence type="predicted"/>
<accession>A0A2N9YBY9</accession>
<dbReference type="AlphaFoldDB" id="A0A2N9YBY9"/>
<dbReference type="InterPro" id="IPR025570">
    <property type="entry name" value="DUF4337"/>
</dbReference>